<dbReference type="Proteomes" id="UP001293593">
    <property type="component" value="Unassembled WGS sequence"/>
</dbReference>
<gene>
    <name evidence="3" type="ORF">QN277_024322</name>
</gene>
<keyword evidence="1" id="KW-1133">Transmembrane helix</keyword>
<accession>A0AAE1JBZ4</accession>
<evidence type="ECO:0000256" key="2">
    <source>
        <dbReference type="SAM" id="SignalP"/>
    </source>
</evidence>
<feature type="signal peptide" evidence="2">
    <location>
        <begin position="1"/>
        <end position="21"/>
    </location>
</feature>
<keyword evidence="2" id="KW-0732">Signal</keyword>
<dbReference type="InterPro" id="IPR008972">
    <property type="entry name" value="Cupredoxin"/>
</dbReference>
<comment type="caution">
    <text evidence="3">The sequence shown here is derived from an EMBL/GenBank/DDBJ whole genome shotgun (WGS) entry which is preliminary data.</text>
</comment>
<dbReference type="AlphaFoldDB" id="A0AAE1JBZ4"/>
<evidence type="ECO:0000256" key="1">
    <source>
        <dbReference type="SAM" id="Phobius"/>
    </source>
</evidence>
<dbReference type="EMBL" id="JAWXYG010000007">
    <property type="protein sequence ID" value="KAK4267555.1"/>
    <property type="molecule type" value="Genomic_DNA"/>
</dbReference>
<feature type="chain" id="PRO_5041916210" description="Phytocyanin domain-containing protein" evidence="2">
    <location>
        <begin position="22"/>
        <end position="112"/>
    </location>
</feature>
<sequence>MAKTWYYYSAAVAFLFLHCAASQTMHFVGDATGQTVHLVGDDTRWGVPPRPDFYSNWASSKISYPGEAAADLVKGAASVAKKAGHMGSAASPALAAGSFLITLSFVLGNLVL</sequence>
<dbReference type="SUPFAM" id="SSF49503">
    <property type="entry name" value="Cupredoxins"/>
    <property type="match status" value="1"/>
</dbReference>
<evidence type="ECO:0000313" key="3">
    <source>
        <dbReference type="EMBL" id="KAK4267555.1"/>
    </source>
</evidence>
<evidence type="ECO:0000313" key="4">
    <source>
        <dbReference type="Proteomes" id="UP001293593"/>
    </source>
</evidence>
<keyword evidence="4" id="KW-1185">Reference proteome</keyword>
<feature type="transmembrane region" description="Helical" evidence="1">
    <location>
        <begin position="89"/>
        <end position="111"/>
    </location>
</feature>
<protein>
    <recommendedName>
        <fullName evidence="5">Phytocyanin domain-containing protein</fullName>
    </recommendedName>
</protein>
<name>A0AAE1JBZ4_9FABA</name>
<proteinExistence type="predicted"/>
<keyword evidence="1" id="KW-0812">Transmembrane</keyword>
<keyword evidence="1" id="KW-0472">Membrane</keyword>
<organism evidence="3 4">
    <name type="scientific">Acacia crassicarpa</name>
    <name type="common">northern wattle</name>
    <dbReference type="NCBI Taxonomy" id="499986"/>
    <lineage>
        <taxon>Eukaryota</taxon>
        <taxon>Viridiplantae</taxon>
        <taxon>Streptophyta</taxon>
        <taxon>Embryophyta</taxon>
        <taxon>Tracheophyta</taxon>
        <taxon>Spermatophyta</taxon>
        <taxon>Magnoliopsida</taxon>
        <taxon>eudicotyledons</taxon>
        <taxon>Gunneridae</taxon>
        <taxon>Pentapetalae</taxon>
        <taxon>rosids</taxon>
        <taxon>fabids</taxon>
        <taxon>Fabales</taxon>
        <taxon>Fabaceae</taxon>
        <taxon>Caesalpinioideae</taxon>
        <taxon>mimosoid clade</taxon>
        <taxon>Acacieae</taxon>
        <taxon>Acacia</taxon>
    </lineage>
</organism>
<reference evidence="3" key="1">
    <citation type="submission" date="2023-10" db="EMBL/GenBank/DDBJ databases">
        <title>Chromosome-level genome of the transformable northern wattle, Acacia crassicarpa.</title>
        <authorList>
            <person name="Massaro I."/>
            <person name="Sinha N.R."/>
            <person name="Poethig S."/>
            <person name="Leichty A.R."/>
        </authorList>
    </citation>
    <scope>NUCLEOTIDE SEQUENCE</scope>
    <source>
        <strain evidence="3">Acra3RX</strain>
        <tissue evidence="3">Leaf</tissue>
    </source>
</reference>
<evidence type="ECO:0008006" key="5">
    <source>
        <dbReference type="Google" id="ProtNLM"/>
    </source>
</evidence>